<keyword evidence="2" id="KW-0808">Transferase</keyword>
<feature type="domain" description="Methyltransferase type 11" evidence="1">
    <location>
        <begin position="128"/>
        <end position="175"/>
    </location>
</feature>
<dbReference type="PANTHER" id="PTHR43591">
    <property type="entry name" value="METHYLTRANSFERASE"/>
    <property type="match status" value="1"/>
</dbReference>
<evidence type="ECO:0000259" key="1">
    <source>
        <dbReference type="Pfam" id="PF08241"/>
    </source>
</evidence>
<evidence type="ECO:0000313" key="2">
    <source>
        <dbReference type="EMBL" id="PSB01605.1"/>
    </source>
</evidence>
<dbReference type="EMBL" id="PVWJ01000098">
    <property type="protein sequence ID" value="PSB01605.1"/>
    <property type="molecule type" value="Genomic_DNA"/>
</dbReference>
<comment type="caution">
    <text evidence="2">The sequence shown here is derived from an EMBL/GenBank/DDBJ whole genome shotgun (WGS) entry which is preliminary data.</text>
</comment>
<keyword evidence="3" id="KW-1185">Reference proteome</keyword>
<gene>
    <name evidence="2" type="ORF">C7B64_17505</name>
</gene>
<keyword evidence="2" id="KW-0489">Methyltransferase</keyword>
<dbReference type="InterPro" id="IPR029063">
    <property type="entry name" value="SAM-dependent_MTases_sf"/>
</dbReference>
<accession>A0A2T1C008</accession>
<dbReference type="Pfam" id="PF08241">
    <property type="entry name" value="Methyltransf_11"/>
    <property type="match status" value="1"/>
</dbReference>
<dbReference type="GO" id="GO:0008757">
    <property type="term" value="F:S-adenosylmethionine-dependent methyltransferase activity"/>
    <property type="evidence" value="ECO:0007669"/>
    <property type="project" value="InterPro"/>
</dbReference>
<dbReference type="AlphaFoldDB" id="A0A2T1C008"/>
<protein>
    <submittedName>
        <fullName evidence="2">SAM-dependent methyltransferase</fullName>
    </submittedName>
</protein>
<proteinExistence type="predicted"/>
<dbReference type="Gene3D" id="3.40.50.150">
    <property type="entry name" value="Vaccinia Virus protein VP39"/>
    <property type="match status" value="1"/>
</dbReference>
<dbReference type="InterPro" id="IPR013216">
    <property type="entry name" value="Methyltransf_11"/>
</dbReference>
<dbReference type="Proteomes" id="UP000238762">
    <property type="component" value="Unassembled WGS sequence"/>
</dbReference>
<dbReference type="CDD" id="cd02440">
    <property type="entry name" value="AdoMet_MTases"/>
    <property type="match status" value="1"/>
</dbReference>
<reference evidence="2 3" key="1">
    <citation type="submission" date="2018-02" db="EMBL/GenBank/DDBJ databases">
        <authorList>
            <person name="Cohen D.B."/>
            <person name="Kent A.D."/>
        </authorList>
    </citation>
    <scope>NUCLEOTIDE SEQUENCE [LARGE SCALE GENOMIC DNA]</scope>
    <source>
        <strain evidence="2 3">CCAP 1448/3</strain>
    </source>
</reference>
<dbReference type="GO" id="GO:0032259">
    <property type="term" value="P:methylation"/>
    <property type="evidence" value="ECO:0007669"/>
    <property type="project" value="UniProtKB-KW"/>
</dbReference>
<evidence type="ECO:0000313" key="3">
    <source>
        <dbReference type="Proteomes" id="UP000238762"/>
    </source>
</evidence>
<organism evidence="2 3">
    <name type="scientific">Merismopedia glauca CCAP 1448/3</name>
    <dbReference type="NCBI Taxonomy" id="1296344"/>
    <lineage>
        <taxon>Bacteria</taxon>
        <taxon>Bacillati</taxon>
        <taxon>Cyanobacteriota</taxon>
        <taxon>Cyanophyceae</taxon>
        <taxon>Synechococcales</taxon>
        <taxon>Merismopediaceae</taxon>
        <taxon>Merismopedia</taxon>
    </lineage>
</organism>
<dbReference type="SUPFAM" id="SSF53335">
    <property type="entry name" value="S-adenosyl-L-methionine-dependent methyltransferases"/>
    <property type="match status" value="1"/>
</dbReference>
<dbReference type="OrthoDB" id="9768685at2"/>
<sequence length="263" mass="30727">MSGNSVLFQLFNLQLEAFIDQIKYSTDHTKIHLSIQKAFSTYFCPCCESQVHEWLDWSSSYRKVECPYCKLHPRQRLFWLHLNQHPELLQGRLKILHFAPEFVFRERFSIMPNLEYITADLNDPAVDIRIDITNIPYPDNTFNVILCSHVLEHVPDDRQAMSELWRVLKPGGWAFLQVPIDSSLTETFEDPTITLPSDRLCHYGQEDHVRMYGLDYPDRLEAAGFIVNIEDVHQRLSEAEQLKYGVLAHPEKLYFGLKSINSV</sequence>
<name>A0A2T1C008_9CYAN</name>
<reference evidence="2 3" key="2">
    <citation type="submission" date="2018-03" db="EMBL/GenBank/DDBJ databases">
        <title>The ancient ancestry and fast evolution of plastids.</title>
        <authorList>
            <person name="Moore K.R."/>
            <person name="Magnabosco C."/>
            <person name="Momper L."/>
            <person name="Gold D.A."/>
            <person name="Bosak T."/>
            <person name="Fournier G.P."/>
        </authorList>
    </citation>
    <scope>NUCLEOTIDE SEQUENCE [LARGE SCALE GENOMIC DNA]</scope>
    <source>
        <strain evidence="2 3">CCAP 1448/3</strain>
    </source>
</reference>